<evidence type="ECO:0000313" key="2">
    <source>
        <dbReference type="Proteomes" id="UP000664844"/>
    </source>
</evidence>
<keyword evidence="2" id="KW-1185">Reference proteome</keyword>
<name>A0ABS3FXL8_9CYAN</name>
<evidence type="ECO:0000313" key="1">
    <source>
        <dbReference type="EMBL" id="MBO0351890.1"/>
    </source>
</evidence>
<sequence>MAFSRSNVNREGRSGNSSVHNLAVEWLTPNTVLQYRLDYRTTCLELAVGIGAIAGGMGLLDSVVWGNLGGNALGDRLKSRFRFGVSRSSGAIAIDPRYRSKILPHPHRLIVTFYELPPRDPLSSLPNLTLLGCRYSLGCDRPPSDKKEGTGGCLNQHLGQKSGLVRTSPQSFPLFPLAIDSVKIHISLQIYN</sequence>
<proteinExistence type="predicted"/>
<gene>
    <name evidence="1" type="ORF">J0895_22965</name>
</gene>
<dbReference type="Proteomes" id="UP000664844">
    <property type="component" value="Unassembled WGS sequence"/>
</dbReference>
<organism evidence="1 2">
    <name type="scientific">Phormidium pseudopriestleyi FRX01</name>
    <dbReference type="NCBI Taxonomy" id="1759528"/>
    <lineage>
        <taxon>Bacteria</taxon>
        <taxon>Bacillati</taxon>
        <taxon>Cyanobacteriota</taxon>
        <taxon>Cyanophyceae</taxon>
        <taxon>Oscillatoriophycideae</taxon>
        <taxon>Oscillatoriales</taxon>
        <taxon>Oscillatoriaceae</taxon>
        <taxon>Phormidium</taxon>
    </lineage>
</organism>
<protein>
    <submittedName>
        <fullName evidence="1">Uncharacterized protein</fullName>
    </submittedName>
</protein>
<dbReference type="EMBL" id="JAFLQW010000600">
    <property type="protein sequence ID" value="MBO0351890.1"/>
    <property type="molecule type" value="Genomic_DNA"/>
</dbReference>
<dbReference type="RefSeq" id="WP_207090328.1">
    <property type="nucleotide sequence ID" value="NZ_JAFLQW010000600.1"/>
</dbReference>
<comment type="caution">
    <text evidence="1">The sequence shown here is derived from an EMBL/GenBank/DDBJ whole genome shotgun (WGS) entry which is preliminary data.</text>
</comment>
<reference evidence="1 2" key="1">
    <citation type="submission" date="2021-03" db="EMBL/GenBank/DDBJ databases">
        <title>Metabolic Capacity of the Antarctic Cyanobacterium Phormidium pseudopriestleyi that Sustains Oxygenic Photosynthesis in the Presence of Hydrogen Sulfide.</title>
        <authorList>
            <person name="Lumian J.E."/>
            <person name="Jungblut A.D."/>
            <person name="Dillon M.L."/>
            <person name="Hawes I."/>
            <person name="Doran P.T."/>
            <person name="Mackey T.J."/>
            <person name="Dick G.J."/>
            <person name="Grettenberger C.L."/>
            <person name="Sumner D.Y."/>
        </authorList>
    </citation>
    <scope>NUCLEOTIDE SEQUENCE [LARGE SCALE GENOMIC DNA]</scope>
    <source>
        <strain evidence="1 2">FRX01</strain>
    </source>
</reference>
<accession>A0ABS3FXL8</accession>